<dbReference type="SUPFAM" id="SSF49265">
    <property type="entry name" value="Fibronectin type III"/>
    <property type="match status" value="1"/>
</dbReference>
<keyword evidence="9" id="KW-1133">Transmembrane helix</keyword>
<evidence type="ECO:0000256" key="10">
    <source>
        <dbReference type="ARBA" id="ARBA00023136"/>
    </source>
</evidence>
<dbReference type="FunFam" id="2.60.40.10:FF:000036">
    <property type="entry name" value="receptor-type tyrosine-protein phosphatase delta isoform X1"/>
    <property type="match status" value="1"/>
</dbReference>
<dbReference type="InterPro" id="IPR036179">
    <property type="entry name" value="Ig-like_dom_sf"/>
</dbReference>
<dbReference type="Proteomes" id="UP000252519">
    <property type="component" value="Unassembled WGS sequence"/>
</dbReference>
<keyword evidence="10" id="KW-0472">Membrane</keyword>
<comment type="caution">
    <text evidence="20">The sequence shown here is derived from an EMBL/GenBank/DDBJ whole genome shotgun (WGS) entry which is preliminary data.</text>
</comment>
<dbReference type="PANTHER" id="PTHR13817:SF173">
    <property type="entry name" value="FRAZZLED"/>
    <property type="match status" value="1"/>
</dbReference>
<dbReference type="Gene3D" id="2.60.40.10">
    <property type="entry name" value="Immunoglobulins"/>
    <property type="match status" value="3"/>
</dbReference>
<evidence type="ECO:0000256" key="7">
    <source>
        <dbReference type="ARBA" id="ARBA00022801"/>
    </source>
</evidence>
<protein>
    <recommendedName>
        <fullName evidence="3">protein-tyrosine-phosphatase</fullName>
        <ecNumber evidence="3">3.1.3.48</ecNumber>
    </recommendedName>
</protein>
<keyword evidence="14" id="KW-0393">Immunoglobulin domain</keyword>
<gene>
    <name evidence="20" type="ORF">ANCCAN_16987</name>
</gene>
<dbReference type="GO" id="GO:0016020">
    <property type="term" value="C:membrane"/>
    <property type="evidence" value="ECO:0007669"/>
    <property type="project" value="UniProtKB-SubCell"/>
</dbReference>
<dbReference type="Pfam" id="PF13927">
    <property type="entry name" value="Ig_3"/>
    <property type="match status" value="1"/>
</dbReference>
<evidence type="ECO:0000256" key="11">
    <source>
        <dbReference type="ARBA" id="ARBA00023157"/>
    </source>
</evidence>
<evidence type="ECO:0000256" key="17">
    <source>
        <dbReference type="SAM" id="SignalP"/>
    </source>
</evidence>
<dbReference type="EMBL" id="JOJR01000496">
    <property type="protein sequence ID" value="RCN37124.1"/>
    <property type="molecule type" value="Genomic_DNA"/>
</dbReference>
<feature type="signal peptide" evidence="17">
    <location>
        <begin position="1"/>
        <end position="16"/>
    </location>
</feature>
<sequence length="405" mass="45185">MNIILLLVMCGQHASAFLGHTLPLHLFGMETTNSSEFVRRVPPYFSYKLEKIYRVGAGGSVNLTCVAVGFPMPRVFWKKSDDVMLSDPATAPIGKNVLTLTNVEQSENFTCVAVSKLGNIEATTLVEVKPLPPPPRHFQVSSVTSESVTLTWERPTLTEPATEYVVKYRQKYVISTGDRPAAAVDACKMASSTSWTLLYRIIKIYEKLLKNLCRYADSNGVKKWKVEATKSSTTIPSLEPFQLYEFVIATVGDFGEGPGSIPKEAQTAEAAPRSPPTKVQARSLSRDSVLVKWSPSEKPNGMITGYRIFYTNNDRSSPVESWESQETKSDELMATLYGLETEKRYYIVVQARNAQGTSPMSSVVTVATKHGSKLSFHVENPFSWEFHWPTRPTELYERISLSLDI</sequence>
<keyword evidence="5 17" id="KW-0732">Signal</keyword>
<dbReference type="InterPro" id="IPR013783">
    <property type="entry name" value="Ig-like_fold"/>
</dbReference>
<dbReference type="PROSITE" id="PS50853">
    <property type="entry name" value="FN3"/>
    <property type="match status" value="2"/>
</dbReference>
<dbReference type="STRING" id="29170.A0A368FY62"/>
<keyword evidence="21" id="KW-1185">Reference proteome</keyword>
<dbReference type="Pfam" id="PF00041">
    <property type="entry name" value="fn3"/>
    <property type="match status" value="2"/>
</dbReference>
<dbReference type="AlphaFoldDB" id="A0A368FY62"/>
<dbReference type="GO" id="GO:0004725">
    <property type="term" value="F:protein tyrosine phosphatase activity"/>
    <property type="evidence" value="ECO:0007669"/>
    <property type="project" value="UniProtKB-EC"/>
</dbReference>
<dbReference type="EC" id="3.1.3.48" evidence="3"/>
<keyword evidence="6" id="KW-0677">Repeat</keyword>
<proteinExistence type="inferred from homology"/>
<dbReference type="SUPFAM" id="SSF48726">
    <property type="entry name" value="Immunoglobulin"/>
    <property type="match status" value="1"/>
</dbReference>
<dbReference type="PANTHER" id="PTHR13817">
    <property type="entry name" value="TITIN"/>
    <property type="match status" value="1"/>
</dbReference>
<evidence type="ECO:0000256" key="6">
    <source>
        <dbReference type="ARBA" id="ARBA00022737"/>
    </source>
</evidence>
<comment type="subcellular location">
    <subcellularLocation>
        <location evidence="1">Membrane</location>
        <topology evidence="1">Single-pass membrane protein</topology>
    </subcellularLocation>
</comment>
<evidence type="ECO:0000259" key="18">
    <source>
        <dbReference type="PROSITE" id="PS50835"/>
    </source>
</evidence>
<evidence type="ECO:0000313" key="21">
    <source>
        <dbReference type="Proteomes" id="UP000252519"/>
    </source>
</evidence>
<keyword evidence="13" id="KW-0325">Glycoprotein</keyword>
<feature type="region of interest" description="Disordered" evidence="16">
    <location>
        <begin position="258"/>
        <end position="283"/>
    </location>
</feature>
<organism evidence="20 21">
    <name type="scientific">Ancylostoma caninum</name>
    <name type="common">Dog hookworm</name>
    <dbReference type="NCBI Taxonomy" id="29170"/>
    <lineage>
        <taxon>Eukaryota</taxon>
        <taxon>Metazoa</taxon>
        <taxon>Ecdysozoa</taxon>
        <taxon>Nematoda</taxon>
        <taxon>Chromadorea</taxon>
        <taxon>Rhabditida</taxon>
        <taxon>Rhabditina</taxon>
        <taxon>Rhabditomorpha</taxon>
        <taxon>Strongyloidea</taxon>
        <taxon>Ancylostomatidae</taxon>
        <taxon>Ancylostomatinae</taxon>
        <taxon>Ancylostoma</taxon>
    </lineage>
</organism>
<evidence type="ECO:0000256" key="5">
    <source>
        <dbReference type="ARBA" id="ARBA00022729"/>
    </source>
</evidence>
<feature type="domain" description="Fibronectin type-III" evidence="19">
    <location>
        <begin position="275"/>
        <end position="371"/>
    </location>
</feature>
<dbReference type="SMART" id="SM00060">
    <property type="entry name" value="FN3"/>
    <property type="match status" value="2"/>
</dbReference>
<dbReference type="InterPro" id="IPR036116">
    <property type="entry name" value="FN3_sf"/>
</dbReference>
<keyword evidence="12" id="KW-0675">Receptor</keyword>
<evidence type="ECO:0000256" key="12">
    <source>
        <dbReference type="ARBA" id="ARBA00023170"/>
    </source>
</evidence>
<evidence type="ECO:0000313" key="20">
    <source>
        <dbReference type="EMBL" id="RCN37124.1"/>
    </source>
</evidence>
<dbReference type="CDD" id="cd00063">
    <property type="entry name" value="FN3"/>
    <property type="match status" value="2"/>
</dbReference>
<feature type="domain" description="Ig-like" evidence="18">
    <location>
        <begin position="43"/>
        <end position="127"/>
    </location>
</feature>
<keyword evidence="8" id="KW-0904">Protein phosphatase</keyword>
<feature type="domain" description="Fibronectin type-III" evidence="19">
    <location>
        <begin position="134"/>
        <end position="270"/>
    </location>
</feature>
<dbReference type="SMART" id="SM00409">
    <property type="entry name" value="IG"/>
    <property type="match status" value="1"/>
</dbReference>
<dbReference type="SMART" id="SM00408">
    <property type="entry name" value="IGc2"/>
    <property type="match status" value="1"/>
</dbReference>
<evidence type="ECO:0000256" key="8">
    <source>
        <dbReference type="ARBA" id="ARBA00022912"/>
    </source>
</evidence>
<feature type="chain" id="PRO_5016975850" description="protein-tyrosine-phosphatase" evidence="17">
    <location>
        <begin position="17"/>
        <end position="405"/>
    </location>
</feature>
<dbReference type="PROSITE" id="PS50835">
    <property type="entry name" value="IG_LIKE"/>
    <property type="match status" value="1"/>
</dbReference>
<evidence type="ECO:0000256" key="14">
    <source>
        <dbReference type="ARBA" id="ARBA00023319"/>
    </source>
</evidence>
<evidence type="ECO:0000256" key="1">
    <source>
        <dbReference type="ARBA" id="ARBA00004167"/>
    </source>
</evidence>
<dbReference type="InterPro" id="IPR003599">
    <property type="entry name" value="Ig_sub"/>
</dbReference>
<dbReference type="InterPro" id="IPR003961">
    <property type="entry name" value="FN3_dom"/>
</dbReference>
<keyword evidence="11" id="KW-1015">Disulfide bond</keyword>
<evidence type="ECO:0000256" key="16">
    <source>
        <dbReference type="SAM" id="MobiDB-lite"/>
    </source>
</evidence>
<evidence type="ECO:0000259" key="19">
    <source>
        <dbReference type="PROSITE" id="PS50853"/>
    </source>
</evidence>
<name>A0A368FY62_ANCCA</name>
<reference evidence="20 21" key="1">
    <citation type="submission" date="2014-10" db="EMBL/GenBank/DDBJ databases">
        <title>Draft genome of the hookworm Ancylostoma caninum.</title>
        <authorList>
            <person name="Mitreva M."/>
        </authorList>
    </citation>
    <scope>NUCLEOTIDE SEQUENCE [LARGE SCALE GENOMIC DNA]</scope>
    <source>
        <strain evidence="20 21">Baltimore</strain>
    </source>
</reference>
<evidence type="ECO:0000256" key="4">
    <source>
        <dbReference type="ARBA" id="ARBA00022692"/>
    </source>
</evidence>
<accession>A0A368FY62</accession>
<dbReference type="InterPro" id="IPR050964">
    <property type="entry name" value="Striated_Muscle_Regulatory"/>
</dbReference>
<comment type="catalytic activity">
    <reaction evidence="15">
        <text>O-phospho-L-tyrosyl-[protein] + H2O = L-tyrosyl-[protein] + phosphate</text>
        <dbReference type="Rhea" id="RHEA:10684"/>
        <dbReference type="Rhea" id="RHEA-COMP:10136"/>
        <dbReference type="Rhea" id="RHEA-COMP:20101"/>
        <dbReference type="ChEBI" id="CHEBI:15377"/>
        <dbReference type="ChEBI" id="CHEBI:43474"/>
        <dbReference type="ChEBI" id="CHEBI:46858"/>
        <dbReference type="ChEBI" id="CHEBI:61978"/>
        <dbReference type="EC" id="3.1.3.48"/>
    </reaction>
</comment>
<dbReference type="InterPro" id="IPR003598">
    <property type="entry name" value="Ig_sub2"/>
</dbReference>
<dbReference type="InterPro" id="IPR007110">
    <property type="entry name" value="Ig-like_dom"/>
</dbReference>
<evidence type="ECO:0000256" key="2">
    <source>
        <dbReference type="ARBA" id="ARBA00010504"/>
    </source>
</evidence>
<keyword evidence="4" id="KW-0812">Transmembrane</keyword>
<evidence type="ECO:0000256" key="15">
    <source>
        <dbReference type="ARBA" id="ARBA00051722"/>
    </source>
</evidence>
<dbReference type="FunFam" id="2.60.40.10:FF:000010">
    <property type="entry name" value="receptor-type tyrosine-protein phosphatase delta isoform X1"/>
    <property type="match status" value="1"/>
</dbReference>
<comment type="similarity">
    <text evidence="2">Belongs to the protein-tyrosine phosphatase family. Receptor class 2A subfamily.</text>
</comment>
<dbReference type="OrthoDB" id="10253954at2759"/>
<evidence type="ECO:0000256" key="13">
    <source>
        <dbReference type="ARBA" id="ARBA00023180"/>
    </source>
</evidence>
<evidence type="ECO:0000256" key="3">
    <source>
        <dbReference type="ARBA" id="ARBA00013064"/>
    </source>
</evidence>
<evidence type="ECO:0000256" key="9">
    <source>
        <dbReference type="ARBA" id="ARBA00022989"/>
    </source>
</evidence>
<keyword evidence="7" id="KW-0378">Hydrolase</keyword>